<protein>
    <submittedName>
        <fullName evidence="2">Uncharacterized protein</fullName>
    </submittedName>
</protein>
<keyword evidence="3" id="KW-1185">Reference proteome</keyword>
<feature type="transmembrane region" description="Helical" evidence="1">
    <location>
        <begin position="33"/>
        <end position="60"/>
    </location>
</feature>
<name>A0AAN5CQW9_9BILA</name>
<accession>A0AAN5CQW9</accession>
<dbReference type="EMBL" id="BTRK01000004">
    <property type="protein sequence ID" value="GMR48775.1"/>
    <property type="molecule type" value="Genomic_DNA"/>
</dbReference>
<organism evidence="2 3">
    <name type="scientific">Pristionchus mayeri</name>
    <dbReference type="NCBI Taxonomy" id="1317129"/>
    <lineage>
        <taxon>Eukaryota</taxon>
        <taxon>Metazoa</taxon>
        <taxon>Ecdysozoa</taxon>
        <taxon>Nematoda</taxon>
        <taxon>Chromadorea</taxon>
        <taxon>Rhabditida</taxon>
        <taxon>Rhabditina</taxon>
        <taxon>Diplogasteromorpha</taxon>
        <taxon>Diplogasteroidea</taxon>
        <taxon>Neodiplogasteridae</taxon>
        <taxon>Pristionchus</taxon>
    </lineage>
</organism>
<keyword evidence="1" id="KW-0812">Transmembrane</keyword>
<dbReference type="Proteomes" id="UP001328107">
    <property type="component" value="Unassembled WGS sequence"/>
</dbReference>
<evidence type="ECO:0000256" key="1">
    <source>
        <dbReference type="SAM" id="Phobius"/>
    </source>
</evidence>
<comment type="caution">
    <text evidence="2">The sequence shown here is derived from an EMBL/GenBank/DDBJ whole genome shotgun (WGS) entry which is preliminary data.</text>
</comment>
<feature type="transmembrane region" description="Helical" evidence="1">
    <location>
        <begin position="81"/>
        <end position="104"/>
    </location>
</feature>
<proteinExistence type="predicted"/>
<reference evidence="3" key="1">
    <citation type="submission" date="2022-10" db="EMBL/GenBank/DDBJ databases">
        <title>Genome assembly of Pristionchus species.</title>
        <authorList>
            <person name="Yoshida K."/>
            <person name="Sommer R.J."/>
        </authorList>
    </citation>
    <scope>NUCLEOTIDE SEQUENCE [LARGE SCALE GENOMIC DNA]</scope>
    <source>
        <strain evidence="3">RS5460</strain>
    </source>
</reference>
<evidence type="ECO:0000313" key="3">
    <source>
        <dbReference type="Proteomes" id="UP001328107"/>
    </source>
</evidence>
<keyword evidence="1" id="KW-0472">Membrane</keyword>
<sequence length="126" mass="14231">MNVLQHKYSSLSDASKLVLVEARAPLRDGPLSISFYVVFTPAAAALLTLCFLLIYILNLIQLRNKRNEAHSSGMANLVRTLLNLVDFLNRLTQLFVIILLFSYYQSLFNGHSPDSLHNYSADQRDS</sequence>
<keyword evidence="1" id="KW-1133">Transmembrane helix</keyword>
<evidence type="ECO:0000313" key="2">
    <source>
        <dbReference type="EMBL" id="GMR48775.1"/>
    </source>
</evidence>
<gene>
    <name evidence="2" type="ORF">PMAYCL1PPCAC_18970</name>
</gene>
<dbReference type="AlphaFoldDB" id="A0AAN5CQW9"/>